<reference evidence="2" key="1">
    <citation type="journal article" date="2019" name="Int. J. Syst. Evol. Microbiol.">
        <title>The Global Catalogue of Microorganisms (GCM) 10K type strain sequencing project: providing services to taxonomists for standard genome sequencing and annotation.</title>
        <authorList>
            <consortium name="The Broad Institute Genomics Platform"/>
            <consortium name="The Broad Institute Genome Sequencing Center for Infectious Disease"/>
            <person name="Wu L."/>
            <person name="Ma J."/>
        </authorList>
    </citation>
    <scope>NUCLEOTIDE SEQUENCE [LARGE SCALE GENOMIC DNA]</scope>
    <source>
        <strain evidence="2">JCM 17138</strain>
    </source>
</reference>
<protein>
    <submittedName>
        <fullName evidence="1">Uncharacterized protein</fullName>
    </submittedName>
</protein>
<dbReference type="EMBL" id="BAABDE010000049">
    <property type="protein sequence ID" value="GAA3845974.1"/>
    <property type="molecule type" value="Genomic_DNA"/>
</dbReference>
<keyword evidence="2" id="KW-1185">Reference proteome</keyword>
<gene>
    <name evidence="1" type="ORF">GCM10022403_092240</name>
</gene>
<evidence type="ECO:0000313" key="2">
    <source>
        <dbReference type="Proteomes" id="UP001501009"/>
    </source>
</evidence>
<proteinExistence type="predicted"/>
<comment type="caution">
    <text evidence="1">The sequence shown here is derived from an EMBL/GenBank/DDBJ whole genome shotgun (WGS) entry which is preliminary data.</text>
</comment>
<accession>A0ABP7JIU1</accession>
<dbReference type="Proteomes" id="UP001501009">
    <property type="component" value="Unassembled WGS sequence"/>
</dbReference>
<organism evidence="1 2">
    <name type="scientific">Streptomyces coacervatus</name>
    <dbReference type="NCBI Taxonomy" id="647381"/>
    <lineage>
        <taxon>Bacteria</taxon>
        <taxon>Bacillati</taxon>
        <taxon>Actinomycetota</taxon>
        <taxon>Actinomycetes</taxon>
        <taxon>Kitasatosporales</taxon>
        <taxon>Streptomycetaceae</taxon>
        <taxon>Streptomyces</taxon>
    </lineage>
</organism>
<name>A0ABP7JIU1_9ACTN</name>
<evidence type="ECO:0000313" key="1">
    <source>
        <dbReference type="EMBL" id="GAA3845974.1"/>
    </source>
</evidence>
<sequence length="138" mass="15211">MVRVADGPLKPLHRTTAEALPSAGVVSLMRPQTGQQIRRPRQRGARSPVELLAIFDSLRRDPSLRLNEAGRQVLRMLDACSAVVRDRQRIIDTVPAHCREPLSQLADGYAEIWQLLADDLRRTGIGDPAMVQPSSLGA</sequence>